<reference evidence="1 2" key="1">
    <citation type="submission" date="2014-03" db="EMBL/GenBank/DDBJ databases">
        <authorList>
            <person name="Sibley D."/>
            <person name="Venepally P."/>
            <person name="Karamycheva S."/>
            <person name="Hadjithomas M."/>
            <person name="Khan A."/>
            <person name="Brunk B."/>
            <person name="Roos D."/>
            <person name="Caler E."/>
            <person name="Lorenzi H."/>
        </authorList>
    </citation>
    <scope>NUCLEOTIDE SEQUENCE [LARGE SCALE GENOMIC DNA]</scope>
    <source>
        <strain evidence="2">p89</strain>
    </source>
</reference>
<dbReference type="EMBL" id="AEYI02001373">
    <property type="protein sequence ID" value="KFG38270.1"/>
    <property type="molecule type" value="Genomic_DNA"/>
</dbReference>
<evidence type="ECO:0000313" key="2">
    <source>
        <dbReference type="Proteomes" id="UP000028828"/>
    </source>
</evidence>
<evidence type="ECO:0000313" key="1">
    <source>
        <dbReference type="EMBL" id="KFG38270.1"/>
    </source>
</evidence>
<gene>
    <name evidence="1" type="ORF">TGP89_219125</name>
</gene>
<organism evidence="1 2">
    <name type="scientific">Toxoplasma gondii p89</name>
    <dbReference type="NCBI Taxonomy" id="943119"/>
    <lineage>
        <taxon>Eukaryota</taxon>
        <taxon>Sar</taxon>
        <taxon>Alveolata</taxon>
        <taxon>Apicomplexa</taxon>
        <taxon>Conoidasida</taxon>
        <taxon>Coccidia</taxon>
        <taxon>Eucoccidiorida</taxon>
        <taxon>Eimeriorina</taxon>
        <taxon>Sarcocystidae</taxon>
        <taxon>Toxoplasma</taxon>
    </lineage>
</organism>
<dbReference type="AlphaFoldDB" id="A0A086K1K2"/>
<dbReference type="Proteomes" id="UP000028828">
    <property type="component" value="Unassembled WGS sequence"/>
</dbReference>
<accession>A0A086K1K2</accession>
<sequence length="100" mass="11450">MLLNEVGGTLVTSGFLGLRRISQFDQPFSLLRIYCTRQERLRQAHRYRIFAGSGRQLLVATSVAVCHHEMDMRVRVSHTLVSPSPGFRRRHATSMSKEVH</sequence>
<comment type="caution">
    <text evidence="1">The sequence shown here is derived from an EMBL/GenBank/DDBJ whole genome shotgun (WGS) entry which is preliminary data.</text>
</comment>
<proteinExistence type="predicted"/>
<name>A0A086K1K2_TOXGO</name>
<protein>
    <submittedName>
        <fullName evidence="1">Uncharacterized protein</fullName>
    </submittedName>
</protein>
<dbReference type="OrthoDB" id="10389790at2759"/>
<dbReference type="VEuPathDB" id="ToxoDB:TGP89_219125"/>